<gene>
    <name evidence="3" type="ORF">AM592_16305</name>
</gene>
<sequence>MNSNKDTLEKRLSSMPQPSLREEVKMNIHRTLMEQESTKHFGTKGKQVFNIFAGAAVVLIFCITVFTSVIHQQDHGAQTESLYLSTNTTEKNIRDLLPYRDSYIGDNGAVIGILNKLPVPNGQNQQQISLQTKKSPYGLTVNYNLQENSPKDLASPANKGIFLYNSTSLFILIQNVEQVTFHFATEEGPYSFTISRNELEDFYKMDLHELSTDVPAWTQTVIEETLADKTKVEDFYASHPLKKE</sequence>
<dbReference type="RefSeq" id="WP_053604791.1">
    <property type="nucleotide sequence ID" value="NZ_CP012600.1"/>
</dbReference>
<evidence type="ECO:0000259" key="2">
    <source>
        <dbReference type="Pfam" id="PF16107"/>
    </source>
</evidence>
<dbReference type="OrthoDB" id="2352542at2"/>
<evidence type="ECO:0000256" key="1">
    <source>
        <dbReference type="SAM" id="Phobius"/>
    </source>
</evidence>
<keyword evidence="1" id="KW-1133">Transmembrane helix</keyword>
<dbReference type="EMBL" id="CP012600">
    <property type="protein sequence ID" value="ALC82967.1"/>
    <property type="molecule type" value="Genomic_DNA"/>
</dbReference>
<evidence type="ECO:0000313" key="3">
    <source>
        <dbReference type="EMBL" id="ALC82967.1"/>
    </source>
</evidence>
<keyword evidence="1" id="KW-0472">Membrane</keyword>
<dbReference type="Proteomes" id="UP000067625">
    <property type="component" value="Chromosome"/>
</dbReference>
<keyword evidence="1" id="KW-0812">Transmembrane</keyword>
<evidence type="ECO:0000313" key="4">
    <source>
        <dbReference type="Proteomes" id="UP000067625"/>
    </source>
</evidence>
<proteinExistence type="predicted"/>
<dbReference type="InterPro" id="IPR032250">
    <property type="entry name" value="DUF4825"/>
</dbReference>
<reference evidence="3 4" key="2">
    <citation type="journal article" date="2016" name="Int. J. Syst. Evol. Microbiol.">
        <title>Bacillus gobiensis sp. nov., isolated from a soil sample.</title>
        <authorList>
            <person name="Liu B."/>
            <person name="Liu G.H."/>
            <person name="Cetin S."/>
            <person name="Schumann P."/>
            <person name="Pan Z.Z."/>
            <person name="Chen Q.Q."/>
        </authorList>
    </citation>
    <scope>NUCLEOTIDE SEQUENCE [LARGE SCALE GENOMIC DNA]</scope>
    <source>
        <strain evidence="3 4">FJAT-4402</strain>
    </source>
</reference>
<dbReference type="Pfam" id="PF16107">
    <property type="entry name" value="DUF4825"/>
    <property type="match status" value="1"/>
</dbReference>
<organism evidence="3 4">
    <name type="scientific">Bacillus gobiensis</name>
    <dbReference type="NCBI Taxonomy" id="1441095"/>
    <lineage>
        <taxon>Bacteria</taxon>
        <taxon>Bacillati</taxon>
        <taxon>Bacillota</taxon>
        <taxon>Bacilli</taxon>
        <taxon>Bacillales</taxon>
        <taxon>Bacillaceae</taxon>
        <taxon>Bacillus</taxon>
    </lineage>
</organism>
<keyword evidence="4" id="KW-1185">Reference proteome</keyword>
<accession>A0A0M4FLL3</accession>
<feature type="domain" description="DUF4825" evidence="2">
    <location>
        <begin position="96"/>
        <end position="192"/>
    </location>
</feature>
<name>A0A0M4FLL3_9BACI</name>
<reference evidence="4" key="1">
    <citation type="submission" date="2015-08" db="EMBL/GenBank/DDBJ databases">
        <title>Genome sequencing project for genomic taxonomy and phylogenomics of Bacillus-like bacteria.</title>
        <authorList>
            <person name="Liu B."/>
            <person name="Wang J."/>
            <person name="Zhu Y."/>
            <person name="Liu G."/>
            <person name="Chen Q."/>
            <person name="Chen Z."/>
            <person name="Lan J."/>
            <person name="Che J."/>
            <person name="Ge C."/>
            <person name="Shi H."/>
            <person name="Pan Z."/>
            <person name="Liu X."/>
        </authorList>
    </citation>
    <scope>NUCLEOTIDE SEQUENCE [LARGE SCALE GENOMIC DNA]</scope>
    <source>
        <strain evidence="4">FJAT-4402</strain>
    </source>
</reference>
<protein>
    <recommendedName>
        <fullName evidence="2">DUF4825 domain-containing protein</fullName>
    </recommendedName>
</protein>
<dbReference type="PATRIC" id="fig|1441095.3.peg.3602"/>
<feature type="transmembrane region" description="Helical" evidence="1">
    <location>
        <begin position="48"/>
        <end position="70"/>
    </location>
</feature>
<dbReference type="STRING" id="1441095.AM592_16305"/>
<dbReference type="AlphaFoldDB" id="A0A0M4FLL3"/>